<dbReference type="PIRSF" id="PIRSF039123">
    <property type="entry name" value="Diphthamide_synthase"/>
    <property type="match status" value="1"/>
</dbReference>
<dbReference type="EMBL" id="CAJIMS010000001">
    <property type="protein sequence ID" value="CAD7808574.1"/>
    <property type="molecule type" value="Genomic_DNA"/>
</dbReference>
<dbReference type="Gene3D" id="3.90.1490.10">
    <property type="entry name" value="putative n-type atp pyrophosphatase, domain 2"/>
    <property type="match status" value="1"/>
</dbReference>
<protein>
    <recommendedName>
        <fullName evidence="1">Diphthamide synthase domain-containing protein</fullName>
    </recommendedName>
</protein>
<comment type="caution">
    <text evidence="2">The sequence shown here is derived from an EMBL/GenBank/DDBJ whole genome shotgun (WGS) entry which is preliminary data.</text>
</comment>
<sequence>MKPQAIFNWSSGKDSALALYKILEEDKFEITSLLTSINKEFQRISMHGVHVSLLEKQAESLGLNLIKMEIPKEPTMEEYREIMSKNMNDIKSSGVTHSIFGDIFLEDLRQYREDQLQSIGIKAVFPLWKQNTTDLIQEFLDLGFKTIVTCVNETYLDKSFAGRIIDKDFIKDLPENVDPCGENGEFHTFTFDGPIFKNKIEFEIGETVKKTYPKPKSDESENDGEYVFWFCDLIEK</sequence>
<dbReference type="CDD" id="cd01994">
    <property type="entry name" value="AANH_PF0828-like"/>
    <property type="match status" value="1"/>
</dbReference>
<gene>
    <name evidence="2" type="ORF">CHRY9390_01853</name>
</gene>
<evidence type="ECO:0000313" key="2">
    <source>
        <dbReference type="EMBL" id="CAD7808574.1"/>
    </source>
</evidence>
<evidence type="ECO:0000313" key="3">
    <source>
        <dbReference type="Proteomes" id="UP000662618"/>
    </source>
</evidence>
<reference evidence="2" key="1">
    <citation type="submission" date="2020-12" db="EMBL/GenBank/DDBJ databases">
        <authorList>
            <person name="Rodrigo-Torres L."/>
            <person name="Arahal R. D."/>
            <person name="Lucena T."/>
        </authorList>
    </citation>
    <scope>NUCLEOTIDE SEQUENCE</scope>
    <source>
        <strain evidence="2">CECT 9390</strain>
    </source>
</reference>
<dbReference type="Gene3D" id="3.40.50.620">
    <property type="entry name" value="HUPs"/>
    <property type="match status" value="1"/>
</dbReference>
<dbReference type="InterPro" id="IPR014729">
    <property type="entry name" value="Rossmann-like_a/b/a_fold"/>
</dbReference>
<organism evidence="2 3">
    <name type="scientific">Chryseobacterium aquaeductus</name>
    <dbReference type="NCBI Taxonomy" id="2675056"/>
    <lineage>
        <taxon>Bacteria</taxon>
        <taxon>Pseudomonadati</taxon>
        <taxon>Bacteroidota</taxon>
        <taxon>Flavobacteriia</taxon>
        <taxon>Flavobacteriales</taxon>
        <taxon>Weeksellaceae</taxon>
        <taxon>Chryseobacterium group</taxon>
        <taxon>Chryseobacterium</taxon>
    </lineage>
</organism>
<dbReference type="Pfam" id="PF01902">
    <property type="entry name" value="Diphthami_syn_2"/>
    <property type="match status" value="1"/>
</dbReference>
<accession>A0A9N8QQQ5</accession>
<dbReference type="InterPro" id="IPR002761">
    <property type="entry name" value="Diphthami_syn_dom"/>
</dbReference>
<dbReference type="Proteomes" id="UP000662618">
    <property type="component" value="Unassembled WGS sequence"/>
</dbReference>
<dbReference type="InterPro" id="IPR030662">
    <property type="entry name" value="DPH6/MJ0570"/>
</dbReference>
<dbReference type="NCBIfam" id="TIGR00290">
    <property type="entry name" value="MJ0570_dom"/>
    <property type="match status" value="1"/>
</dbReference>
<feature type="domain" description="Diphthamide synthase" evidence="1">
    <location>
        <begin position="6"/>
        <end position="204"/>
    </location>
</feature>
<keyword evidence="3" id="KW-1185">Reference proteome</keyword>
<evidence type="ECO:0000259" key="1">
    <source>
        <dbReference type="Pfam" id="PF01902"/>
    </source>
</evidence>
<name>A0A9N8QQQ5_9FLAO</name>
<dbReference type="RefSeq" id="WP_162088211.1">
    <property type="nucleotide sequence ID" value="NZ_CAJIMS010000001.1"/>
</dbReference>
<proteinExistence type="predicted"/>
<dbReference type="AlphaFoldDB" id="A0A9N8QQQ5"/>
<dbReference type="SUPFAM" id="SSF52402">
    <property type="entry name" value="Adenine nucleotide alpha hydrolases-like"/>
    <property type="match status" value="1"/>
</dbReference>